<dbReference type="InterPro" id="IPR036291">
    <property type="entry name" value="NAD(P)-bd_dom_sf"/>
</dbReference>
<evidence type="ECO:0000256" key="1">
    <source>
        <dbReference type="ARBA" id="ARBA00006484"/>
    </source>
</evidence>
<dbReference type="GO" id="GO:0016491">
    <property type="term" value="F:oxidoreductase activity"/>
    <property type="evidence" value="ECO:0007669"/>
    <property type="project" value="UniProtKB-KW"/>
</dbReference>
<name>A0A2U3NWW2_9MYCO</name>
<organism evidence="4 5">
    <name type="scientific">Mycobacterium rhizamassiliense</name>
    <dbReference type="NCBI Taxonomy" id="1841860"/>
    <lineage>
        <taxon>Bacteria</taxon>
        <taxon>Bacillati</taxon>
        <taxon>Actinomycetota</taxon>
        <taxon>Actinomycetes</taxon>
        <taxon>Mycobacteriales</taxon>
        <taxon>Mycobacteriaceae</taxon>
        <taxon>Mycobacterium</taxon>
    </lineage>
</organism>
<dbReference type="PANTHER" id="PTHR44196">
    <property type="entry name" value="DEHYDROGENASE/REDUCTASE SDR FAMILY MEMBER 7B"/>
    <property type="match status" value="1"/>
</dbReference>
<dbReference type="InterPro" id="IPR020904">
    <property type="entry name" value="Sc_DH/Rdtase_CS"/>
</dbReference>
<dbReference type="GO" id="GO:0016020">
    <property type="term" value="C:membrane"/>
    <property type="evidence" value="ECO:0007669"/>
    <property type="project" value="TreeGrafter"/>
</dbReference>
<dbReference type="PANTHER" id="PTHR44196:SF1">
    <property type="entry name" value="DEHYDROGENASE_REDUCTASE SDR FAMILY MEMBER 7B"/>
    <property type="match status" value="1"/>
</dbReference>
<reference evidence="4 5" key="1">
    <citation type="submission" date="2017-01" db="EMBL/GenBank/DDBJ databases">
        <authorList>
            <consortium name="Urmite Genomes"/>
        </authorList>
    </citation>
    <scope>NUCLEOTIDE SEQUENCE [LARGE SCALE GENOMIC DNA]</scope>
    <source>
        <strain evidence="4 5">AB57</strain>
    </source>
</reference>
<dbReference type="Gene3D" id="3.40.50.720">
    <property type="entry name" value="NAD(P)-binding Rossmann-like Domain"/>
    <property type="match status" value="1"/>
</dbReference>
<dbReference type="CDD" id="cd05233">
    <property type="entry name" value="SDR_c"/>
    <property type="match status" value="1"/>
</dbReference>
<evidence type="ECO:0000313" key="4">
    <source>
        <dbReference type="EMBL" id="SPM35945.1"/>
    </source>
</evidence>
<keyword evidence="5" id="KW-1185">Reference proteome</keyword>
<keyword evidence="2" id="KW-0560">Oxidoreductase</keyword>
<evidence type="ECO:0000256" key="3">
    <source>
        <dbReference type="RuleBase" id="RU000363"/>
    </source>
</evidence>
<dbReference type="PROSITE" id="PS00061">
    <property type="entry name" value="ADH_SHORT"/>
    <property type="match status" value="1"/>
</dbReference>
<dbReference type="RefSeq" id="WP_077088713.1">
    <property type="nucleotide sequence ID" value="NZ_LT721901.1"/>
</dbReference>
<dbReference type="Pfam" id="PF00106">
    <property type="entry name" value="adh_short"/>
    <property type="match status" value="1"/>
</dbReference>
<dbReference type="Proteomes" id="UP000240988">
    <property type="component" value="Unassembled WGS sequence"/>
</dbReference>
<dbReference type="InterPro" id="IPR002347">
    <property type="entry name" value="SDR_fam"/>
</dbReference>
<comment type="similarity">
    <text evidence="1 3">Belongs to the short-chain dehydrogenases/reductases (SDR) family.</text>
</comment>
<gene>
    <name evidence="4" type="ORF">MRAB57_3781</name>
</gene>
<dbReference type="EMBL" id="FUFA01000005">
    <property type="protein sequence ID" value="SPM35945.1"/>
    <property type="molecule type" value="Genomic_DNA"/>
</dbReference>
<sequence length="288" mass="29516">MIGPLDRLLGKPKTSHGAAAVVTGAGSGIGAAFAVELARRGGAVVCSDIDEARAQATAASIADQGAKATAVRCDVSQIDDVSALAEQAQSWLGGPPTLVINNAGVGAGGAAIGDVPLDDWAWTLGINLWGPIHGCHVFAPILRDAGPTSSGHGPRGIINVASAAAFGAAPGMAAYNVSKAGVLSLSETLAAELSGTGIRVTVLCPTFVKTNILESGRITQESTELATKLMRWTGLSAEKVARTCLDAHDRGELYCMPQLDAKFGWGVKRIAPHTYTRVTGLVSRANMH</sequence>
<dbReference type="STRING" id="1841860.GCA_900157375_03783"/>
<protein>
    <submittedName>
        <fullName evidence="4">Short-chain dehydrogenase</fullName>
    </submittedName>
</protein>
<dbReference type="OrthoDB" id="4690547at2"/>
<dbReference type="SUPFAM" id="SSF51735">
    <property type="entry name" value="NAD(P)-binding Rossmann-fold domains"/>
    <property type="match status" value="1"/>
</dbReference>
<dbReference type="AlphaFoldDB" id="A0A2U3NWW2"/>
<accession>A0A2U3NWW2</accession>
<dbReference type="PRINTS" id="PR00080">
    <property type="entry name" value="SDRFAMILY"/>
</dbReference>
<evidence type="ECO:0000256" key="2">
    <source>
        <dbReference type="ARBA" id="ARBA00023002"/>
    </source>
</evidence>
<proteinExistence type="inferred from homology"/>
<dbReference type="PRINTS" id="PR00081">
    <property type="entry name" value="GDHRDH"/>
</dbReference>
<evidence type="ECO:0000313" key="5">
    <source>
        <dbReference type="Proteomes" id="UP000240988"/>
    </source>
</evidence>